<evidence type="ECO:0000256" key="1">
    <source>
        <dbReference type="SAM" id="MobiDB-lite"/>
    </source>
</evidence>
<reference evidence="4" key="1">
    <citation type="journal article" date="2023" name="Commun. Biol.">
        <title>Genome analysis of Parmales, the sister group of diatoms, reveals the evolutionary specialization of diatoms from phago-mixotrophs to photoautotrophs.</title>
        <authorList>
            <person name="Ban H."/>
            <person name="Sato S."/>
            <person name="Yoshikawa S."/>
            <person name="Yamada K."/>
            <person name="Nakamura Y."/>
            <person name="Ichinomiya M."/>
            <person name="Sato N."/>
            <person name="Blanc-Mathieu R."/>
            <person name="Endo H."/>
            <person name="Kuwata A."/>
            <person name="Ogata H."/>
        </authorList>
    </citation>
    <scope>NUCLEOTIDE SEQUENCE [LARGE SCALE GENOMIC DNA]</scope>
    <source>
        <strain evidence="4">NIES 3701</strain>
    </source>
</reference>
<gene>
    <name evidence="3" type="ORF">TrST_g7575</name>
</gene>
<keyword evidence="2" id="KW-0472">Membrane</keyword>
<feature type="transmembrane region" description="Helical" evidence="2">
    <location>
        <begin position="161"/>
        <end position="186"/>
    </location>
</feature>
<dbReference type="OrthoDB" id="10314649at2759"/>
<comment type="caution">
    <text evidence="3">The sequence shown here is derived from an EMBL/GenBank/DDBJ whole genome shotgun (WGS) entry which is preliminary data.</text>
</comment>
<feature type="compositionally biased region" description="Polar residues" evidence="1">
    <location>
        <begin position="362"/>
        <end position="374"/>
    </location>
</feature>
<sequence length="374" mass="40650">MPFLSDEIKALWFQNATDVHGYQCDFYPGVKSDKVWSEEEYLPLCHVPYMPKGWADEGGMAVGSFGGLLGDGVLDCSETYATSYGAVHPASCAFFGIMYVIYFSLLFQWFRASRGRRKTKNAPHPPYSVTEKFYVGALVVCIAGILSAIDIGAAAGRLPNWLYSAILGVQGSGVNVILVLMVTNWIAIMTARGRDTSMLPWVQRTYNLGIGGSIVDFLCTSIEEFTAPEIDGAYNGTVNGIKHAFLGLLEGYFCVIGLVYALKMKSQMSSGQQVNEKQKEQVRKIVGYAYVVGGAGSVGVLFRFSRTLLRLGVVVYPAPSCSVVGFIMGALVELVVLLVVTCVVVAQRPSKQKKVKPHGETMMTTAVSNETSTE</sequence>
<keyword evidence="2" id="KW-1133">Transmembrane helix</keyword>
<dbReference type="EMBL" id="BRXY01000211">
    <property type="protein sequence ID" value="GMH77731.1"/>
    <property type="molecule type" value="Genomic_DNA"/>
</dbReference>
<keyword evidence="4" id="KW-1185">Reference proteome</keyword>
<evidence type="ECO:0000313" key="4">
    <source>
        <dbReference type="Proteomes" id="UP001165085"/>
    </source>
</evidence>
<name>A0A9W7AW94_9STRA</name>
<keyword evidence="2" id="KW-0812">Transmembrane</keyword>
<evidence type="ECO:0008006" key="5">
    <source>
        <dbReference type="Google" id="ProtNLM"/>
    </source>
</evidence>
<proteinExistence type="predicted"/>
<dbReference type="AlphaFoldDB" id="A0A9W7AW94"/>
<feature type="transmembrane region" description="Helical" evidence="2">
    <location>
        <begin position="324"/>
        <end position="346"/>
    </location>
</feature>
<protein>
    <recommendedName>
        <fullName evidence="5">Transmembrane protein</fullName>
    </recommendedName>
</protein>
<feature type="transmembrane region" description="Helical" evidence="2">
    <location>
        <begin position="93"/>
        <end position="112"/>
    </location>
</feature>
<evidence type="ECO:0000256" key="2">
    <source>
        <dbReference type="SAM" id="Phobius"/>
    </source>
</evidence>
<evidence type="ECO:0000313" key="3">
    <source>
        <dbReference type="EMBL" id="GMH77731.1"/>
    </source>
</evidence>
<feature type="transmembrane region" description="Helical" evidence="2">
    <location>
        <begin position="133"/>
        <end position="155"/>
    </location>
</feature>
<organism evidence="3 4">
    <name type="scientific">Triparma strigata</name>
    <dbReference type="NCBI Taxonomy" id="1606541"/>
    <lineage>
        <taxon>Eukaryota</taxon>
        <taxon>Sar</taxon>
        <taxon>Stramenopiles</taxon>
        <taxon>Ochrophyta</taxon>
        <taxon>Bolidophyceae</taxon>
        <taxon>Parmales</taxon>
        <taxon>Triparmaceae</taxon>
        <taxon>Triparma</taxon>
    </lineage>
</organism>
<accession>A0A9W7AW94</accession>
<feature type="transmembrane region" description="Helical" evidence="2">
    <location>
        <begin position="285"/>
        <end position="304"/>
    </location>
</feature>
<feature type="region of interest" description="Disordered" evidence="1">
    <location>
        <begin position="354"/>
        <end position="374"/>
    </location>
</feature>
<dbReference type="Proteomes" id="UP001165085">
    <property type="component" value="Unassembled WGS sequence"/>
</dbReference>